<dbReference type="Pfam" id="PF17287">
    <property type="entry name" value="POTRA_3"/>
    <property type="match status" value="1"/>
</dbReference>
<evidence type="ECO:0000256" key="3">
    <source>
        <dbReference type="ARBA" id="ARBA00023237"/>
    </source>
</evidence>
<dbReference type="PANTHER" id="PTHR34597">
    <property type="entry name" value="SLR1661 PROTEIN"/>
    <property type="match status" value="1"/>
</dbReference>
<gene>
    <name evidence="9" type="ORF">SAMN06265795_13025</name>
</gene>
<dbReference type="Proteomes" id="UP000198284">
    <property type="component" value="Unassembled WGS sequence"/>
</dbReference>
<feature type="domain" description="Polypeptide-transport-associated ShlB-type" evidence="7">
    <location>
        <begin position="71"/>
        <end position="144"/>
    </location>
</feature>
<keyword evidence="2" id="KW-0812">Transmembrane</keyword>
<dbReference type="InterPro" id="IPR035251">
    <property type="entry name" value="ShlB_POTRA"/>
</dbReference>
<dbReference type="PANTHER" id="PTHR34597:SF3">
    <property type="entry name" value="OUTER MEMBRANE TRANSPORTER CDIB"/>
    <property type="match status" value="1"/>
</dbReference>
<evidence type="ECO:0000259" key="6">
    <source>
        <dbReference type="Pfam" id="PF03865"/>
    </source>
</evidence>
<evidence type="ECO:0000256" key="1">
    <source>
        <dbReference type="ARBA" id="ARBA00022452"/>
    </source>
</evidence>
<feature type="signal peptide" evidence="5">
    <location>
        <begin position="1"/>
        <end position="16"/>
    </location>
</feature>
<dbReference type="InterPro" id="IPR013686">
    <property type="entry name" value="Polypept-transport_assoc_ShlB"/>
</dbReference>
<dbReference type="GO" id="GO:0008320">
    <property type="term" value="F:protein transmembrane transporter activity"/>
    <property type="evidence" value="ECO:0007669"/>
    <property type="project" value="TreeGrafter"/>
</dbReference>
<dbReference type="Pfam" id="PF03865">
    <property type="entry name" value="ShlB"/>
    <property type="match status" value="1"/>
</dbReference>
<dbReference type="OrthoDB" id="290122at2"/>
<keyword evidence="3" id="KW-0998">Cell outer membrane</keyword>
<feature type="non-terminal residue" evidence="9">
    <location>
        <position position="442"/>
    </location>
</feature>
<evidence type="ECO:0000256" key="4">
    <source>
        <dbReference type="SAM" id="MobiDB-lite"/>
    </source>
</evidence>
<dbReference type="InterPro" id="IPR005565">
    <property type="entry name" value="Hemolysn_activator_HlyB_C"/>
</dbReference>
<keyword evidence="1" id="KW-1134">Transmembrane beta strand</keyword>
<keyword evidence="1" id="KW-0472">Membrane</keyword>
<reference evidence="9 10" key="1">
    <citation type="submission" date="2017-06" db="EMBL/GenBank/DDBJ databases">
        <authorList>
            <person name="Kim H.J."/>
            <person name="Triplett B.A."/>
        </authorList>
    </citation>
    <scope>NUCLEOTIDE SEQUENCE [LARGE SCALE GENOMIC DNA]</scope>
    <source>
        <strain evidence="9 10">U15</strain>
    </source>
</reference>
<keyword evidence="10" id="KW-1185">Reference proteome</keyword>
<dbReference type="Gene3D" id="2.40.160.50">
    <property type="entry name" value="membrane protein fhac: a member of the omp85/tpsb transporter family"/>
    <property type="match status" value="1"/>
</dbReference>
<dbReference type="Pfam" id="PF08479">
    <property type="entry name" value="POTRA_2"/>
    <property type="match status" value="1"/>
</dbReference>
<keyword evidence="5" id="KW-0732">Signal</keyword>
<feature type="chain" id="PRO_5012737725" evidence="5">
    <location>
        <begin position="17"/>
        <end position="442"/>
    </location>
</feature>
<name>A0A239M3I6_9BURK</name>
<evidence type="ECO:0000313" key="9">
    <source>
        <dbReference type="EMBL" id="SNT37180.1"/>
    </source>
</evidence>
<accession>A0A239M3I6</accession>
<evidence type="ECO:0000259" key="8">
    <source>
        <dbReference type="Pfam" id="PF17287"/>
    </source>
</evidence>
<feature type="domain" description="ShlB POTRA" evidence="8">
    <location>
        <begin position="148"/>
        <end position="207"/>
    </location>
</feature>
<evidence type="ECO:0000256" key="2">
    <source>
        <dbReference type="ARBA" id="ARBA00022692"/>
    </source>
</evidence>
<evidence type="ECO:0000259" key="7">
    <source>
        <dbReference type="Pfam" id="PF08479"/>
    </source>
</evidence>
<dbReference type="InterPro" id="IPR051544">
    <property type="entry name" value="TPS_OM_transporter"/>
</dbReference>
<evidence type="ECO:0000256" key="5">
    <source>
        <dbReference type="SAM" id="SignalP"/>
    </source>
</evidence>
<evidence type="ECO:0000313" key="10">
    <source>
        <dbReference type="Proteomes" id="UP000198284"/>
    </source>
</evidence>
<proteinExistence type="predicted"/>
<dbReference type="AlphaFoldDB" id="A0A239M3I6"/>
<protein>
    <submittedName>
        <fullName evidence="9">Hemolysin activation/secretion protein</fullName>
    </submittedName>
</protein>
<feature type="region of interest" description="Disordered" evidence="4">
    <location>
        <begin position="20"/>
        <end position="51"/>
    </location>
</feature>
<organism evidence="9 10">
    <name type="scientific">Noviherbaspirillum humi</name>
    <dbReference type="NCBI Taxonomy" id="1688639"/>
    <lineage>
        <taxon>Bacteria</taxon>
        <taxon>Pseudomonadati</taxon>
        <taxon>Pseudomonadota</taxon>
        <taxon>Betaproteobacteria</taxon>
        <taxon>Burkholderiales</taxon>
        <taxon>Oxalobacteraceae</taxon>
        <taxon>Noviherbaspirillum</taxon>
    </lineage>
</organism>
<sequence length="442" mass="47953">MASLLLLAFAALPIHAPTVPPSPADIAQEGLRRQEERAREQQQHLKPDADLLQAAKPTTISDKLPEESPCFPIQGVELTGPDAAKFAWLADAALPYLRQCAGAAGLRQIASALDARLIEQGYVTSRASLPQQNLKEGILTIRLHVGRIAGISMNQAGNPKAPDAAWGTWRNAFPVSDGDILNVRDLEQGVEQMKRLPSQAVATELEPGEEPDTSRLRILRILRQAGTFRQRLRGGITLDNSGSRAVGKPQLSAYASLDNALGLNDIFSLSANSNIESLRPDHRSQSLNLQYTIPWGYNTFTLSRSHNRFAQVVQGTTARFLSNGSSDSADLRWHRILLRTSSAKAGAYALVGTRRASSYLDDVELIVQRRRTTNLETGITYKQLLGAASVDLEIGHRQGINWRGAQDDLPTAAEGGLTVRPTITVASAGLSLPFTLAGRPML</sequence>
<dbReference type="GO" id="GO:0046819">
    <property type="term" value="P:protein secretion by the type V secretion system"/>
    <property type="evidence" value="ECO:0007669"/>
    <property type="project" value="TreeGrafter"/>
</dbReference>
<feature type="domain" description="Haemolysin activator HlyB C-terminal" evidence="6">
    <location>
        <begin position="230"/>
        <end position="439"/>
    </location>
</feature>
<dbReference type="GO" id="GO:0098046">
    <property type="term" value="C:type V protein secretion system complex"/>
    <property type="evidence" value="ECO:0007669"/>
    <property type="project" value="TreeGrafter"/>
</dbReference>
<feature type="compositionally biased region" description="Basic and acidic residues" evidence="4">
    <location>
        <begin position="30"/>
        <end position="49"/>
    </location>
</feature>
<dbReference type="EMBL" id="FZOT01000030">
    <property type="protein sequence ID" value="SNT37180.1"/>
    <property type="molecule type" value="Genomic_DNA"/>
</dbReference>
<dbReference type="Gene3D" id="3.10.20.310">
    <property type="entry name" value="membrane protein fhac"/>
    <property type="match status" value="1"/>
</dbReference>